<feature type="compositionally biased region" description="Basic and acidic residues" evidence="1">
    <location>
        <begin position="58"/>
        <end position="78"/>
    </location>
</feature>
<comment type="caution">
    <text evidence="2">The sequence shown here is derived from an EMBL/GenBank/DDBJ whole genome shotgun (WGS) entry which is preliminary data.</text>
</comment>
<dbReference type="EMBL" id="BRXZ01000681">
    <property type="protein sequence ID" value="GMH50706.1"/>
    <property type="molecule type" value="Genomic_DNA"/>
</dbReference>
<proteinExistence type="predicted"/>
<evidence type="ECO:0000313" key="3">
    <source>
        <dbReference type="Proteomes" id="UP001165082"/>
    </source>
</evidence>
<sequence>MREGSPIIGSIKGGCGVWWSDGESSSGCGASDRLPGGETIWWEDPEKGGALKLSPDGQVRECASDDEERKKPPDLRGKGVEYVHSGTVAGLDCTSYRGYTVDVSLRGGGGGG</sequence>
<protein>
    <submittedName>
        <fullName evidence="2">Uncharacterized protein</fullName>
    </submittedName>
</protein>
<dbReference type="Proteomes" id="UP001165082">
    <property type="component" value="Unassembled WGS sequence"/>
</dbReference>
<feature type="region of interest" description="Disordered" evidence="1">
    <location>
        <begin position="44"/>
        <end position="78"/>
    </location>
</feature>
<organism evidence="2 3">
    <name type="scientific">Triparma retinervis</name>
    <dbReference type="NCBI Taxonomy" id="2557542"/>
    <lineage>
        <taxon>Eukaryota</taxon>
        <taxon>Sar</taxon>
        <taxon>Stramenopiles</taxon>
        <taxon>Ochrophyta</taxon>
        <taxon>Bolidophyceae</taxon>
        <taxon>Parmales</taxon>
        <taxon>Triparmaceae</taxon>
        <taxon>Triparma</taxon>
    </lineage>
</organism>
<accession>A0A9W6ZE23</accession>
<keyword evidence="3" id="KW-1185">Reference proteome</keyword>
<feature type="non-terminal residue" evidence="2">
    <location>
        <position position="112"/>
    </location>
</feature>
<evidence type="ECO:0000256" key="1">
    <source>
        <dbReference type="SAM" id="MobiDB-lite"/>
    </source>
</evidence>
<gene>
    <name evidence="2" type="ORF">TrRE_jg3446</name>
</gene>
<name>A0A9W6ZE23_9STRA</name>
<dbReference type="AlphaFoldDB" id="A0A9W6ZE23"/>
<evidence type="ECO:0000313" key="2">
    <source>
        <dbReference type="EMBL" id="GMH50706.1"/>
    </source>
</evidence>
<reference evidence="2" key="1">
    <citation type="submission" date="2022-07" db="EMBL/GenBank/DDBJ databases">
        <title>Genome analysis of Parmales, a sister group of diatoms, reveals the evolutionary specialization of diatoms from phago-mixotrophs to photoautotrophs.</title>
        <authorList>
            <person name="Ban H."/>
            <person name="Sato S."/>
            <person name="Yoshikawa S."/>
            <person name="Kazumasa Y."/>
            <person name="Nakamura Y."/>
            <person name="Ichinomiya M."/>
            <person name="Saitoh K."/>
            <person name="Sato N."/>
            <person name="Blanc-Mathieu R."/>
            <person name="Endo H."/>
            <person name="Kuwata A."/>
            <person name="Ogata H."/>
        </authorList>
    </citation>
    <scope>NUCLEOTIDE SEQUENCE</scope>
</reference>